<evidence type="ECO:0000313" key="2">
    <source>
        <dbReference type="EMBL" id="KAK1121739.1"/>
    </source>
</evidence>
<keyword evidence="3" id="KW-1185">Reference proteome</keyword>
<reference evidence="2" key="1">
    <citation type="submission" date="2021-10" db="EMBL/GenBank/DDBJ databases">
        <title>Melipona bicolor Genome sequencing and assembly.</title>
        <authorList>
            <person name="Araujo N.S."/>
            <person name="Arias M.C."/>
        </authorList>
    </citation>
    <scope>NUCLEOTIDE SEQUENCE</scope>
    <source>
        <strain evidence="2">USP_2M_L1-L4_2017</strain>
        <tissue evidence="2">Whole body</tissue>
    </source>
</reference>
<organism evidence="2 3">
    <name type="scientific">Melipona bicolor</name>
    <dbReference type="NCBI Taxonomy" id="60889"/>
    <lineage>
        <taxon>Eukaryota</taxon>
        <taxon>Metazoa</taxon>
        <taxon>Ecdysozoa</taxon>
        <taxon>Arthropoda</taxon>
        <taxon>Hexapoda</taxon>
        <taxon>Insecta</taxon>
        <taxon>Pterygota</taxon>
        <taxon>Neoptera</taxon>
        <taxon>Endopterygota</taxon>
        <taxon>Hymenoptera</taxon>
        <taxon>Apocrita</taxon>
        <taxon>Aculeata</taxon>
        <taxon>Apoidea</taxon>
        <taxon>Anthophila</taxon>
        <taxon>Apidae</taxon>
        <taxon>Melipona</taxon>
    </lineage>
</organism>
<feature type="region of interest" description="Disordered" evidence="1">
    <location>
        <begin position="1"/>
        <end position="25"/>
    </location>
</feature>
<dbReference type="AlphaFoldDB" id="A0AA40FM48"/>
<protein>
    <submittedName>
        <fullName evidence="2">Uncharacterized protein</fullName>
    </submittedName>
</protein>
<proteinExistence type="predicted"/>
<evidence type="ECO:0000313" key="3">
    <source>
        <dbReference type="Proteomes" id="UP001177670"/>
    </source>
</evidence>
<name>A0AA40FM48_9HYME</name>
<sequence>MEGRREQKEEKEEEVEQRVLDESETCTPESTKALWSLGRSKQQLQFTGLPRSVYFVSLLMEWSRFRTVALPFSPSIRANYDDCPGIKVRQLLMAILRRNTVWVN</sequence>
<evidence type="ECO:0000256" key="1">
    <source>
        <dbReference type="SAM" id="MobiDB-lite"/>
    </source>
</evidence>
<gene>
    <name evidence="2" type="ORF">K0M31_010050</name>
</gene>
<dbReference type="Proteomes" id="UP001177670">
    <property type="component" value="Unassembled WGS sequence"/>
</dbReference>
<feature type="compositionally biased region" description="Basic and acidic residues" evidence="1">
    <location>
        <begin position="1"/>
        <end position="21"/>
    </location>
</feature>
<accession>A0AA40FM48</accession>
<dbReference type="EMBL" id="JAHYIQ010000025">
    <property type="protein sequence ID" value="KAK1121739.1"/>
    <property type="molecule type" value="Genomic_DNA"/>
</dbReference>
<comment type="caution">
    <text evidence="2">The sequence shown here is derived from an EMBL/GenBank/DDBJ whole genome shotgun (WGS) entry which is preliminary data.</text>
</comment>